<dbReference type="WBParaSite" id="jg20391">
    <property type="protein sequence ID" value="jg20391"/>
    <property type="gene ID" value="jg20391"/>
</dbReference>
<feature type="transmembrane region" description="Helical" evidence="5">
    <location>
        <begin position="60"/>
        <end position="78"/>
    </location>
</feature>
<dbReference type="Proteomes" id="UP000887574">
    <property type="component" value="Unplaced"/>
</dbReference>
<evidence type="ECO:0000313" key="7">
    <source>
        <dbReference type="Proteomes" id="UP000887574"/>
    </source>
</evidence>
<feature type="transmembrane region" description="Helical" evidence="5">
    <location>
        <begin position="20"/>
        <end position="48"/>
    </location>
</feature>
<feature type="domain" description="G-protein coupled receptors family 1 profile" evidence="6">
    <location>
        <begin position="42"/>
        <end position="131"/>
    </location>
</feature>
<dbReference type="PROSITE" id="PS50262">
    <property type="entry name" value="G_PROTEIN_RECEP_F1_2"/>
    <property type="match status" value="1"/>
</dbReference>
<dbReference type="InterPro" id="IPR019424">
    <property type="entry name" value="7TM_GPCR_Srsx"/>
</dbReference>
<evidence type="ECO:0000259" key="6">
    <source>
        <dbReference type="PROSITE" id="PS50262"/>
    </source>
</evidence>
<comment type="subcellular location">
    <subcellularLocation>
        <location evidence="1">Membrane</location>
    </subcellularLocation>
</comment>
<accession>A0A915DIN6</accession>
<sequence length="131" mass="15038">MTGEPNNKDDGSFSVQYKEGFFWSLFSISLLLYVTAMIGVTFNAFLIYITVKYRSLHFSYNYLLAFTAFADILHEISYNVTLLHILLGKNFVELLPCFYAQFYAVIGLALSFTTNFLLALDRLISMVVPLW</sequence>
<keyword evidence="7" id="KW-1185">Reference proteome</keyword>
<evidence type="ECO:0000313" key="8">
    <source>
        <dbReference type="WBParaSite" id="jg20391"/>
    </source>
</evidence>
<protein>
    <submittedName>
        <fullName evidence="8">G-protein coupled receptors family 1 profile domain-containing protein</fullName>
    </submittedName>
</protein>
<dbReference type="GO" id="GO:0016020">
    <property type="term" value="C:membrane"/>
    <property type="evidence" value="ECO:0007669"/>
    <property type="project" value="UniProtKB-SubCell"/>
</dbReference>
<name>A0A915DIN6_9BILA</name>
<reference evidence="8" key="1">
    <citation type="submission" date="2022-11" db="UniProtKB">
        <authorList>
            <consortium name="WormBaseParasite"/>
        </authorList>
    </citation>
    <scope>IDENTIFICATION</scope>
</reference>
<organism evidence="7 8">
    <name type="scientific">Ditylenchus dipsaci</name>
    <dbReference type="NCBI Taxonomy" id="166011"/>
    <lineage>
        <taxon>Eukaryota</taxon>
        <taxon>Metazoa</taxon>
        <taxon>Ecdysozoa</taxon>
        <taxon>Nematoda</taxon>
        <taxon>Chromadorea</taxon>
        <taxon>Rhabditida</taxon>
        <taxon>Tylenchina</taxon>
        <taxon>Tylenchomorpha</taxon>
        <taxon>Sphaerularioidea</taxon>
        <taxon>Anguinidae</taxon>
        <taxon>Anguininae</taxon>
        <taxon>Ditylenchus</taxon>
    </lineage>
</organism>
<proteinExistence type="predicted"/>
<evidence type="ECO:0000256" key="1">
    <source>
        <dbReference type="ARBA" id="ARBA00004370"/>
    </source>
</evidence>
<keyword evidence="2 5" id="KW-0812">Transmembrane</keyword>
<evidence type="ECO:0000256" key="2">
    <source>
        <dbReference type="ARBA" id="ARBA00022692"/>
    </source>
</evidence>
<evidence type="ECO:0000256" key="5">
    <source>
        <dbReference type="SAM" id="Phobius"/>
    </source>
</evidence>
<dbReference type="AlphaFoldDB" id="A0A915DIN6"/>
<dbReference type="InterPro" id="IPR017452">
    <property type="entry name" value="GPCR_Rhodpsn_7TM"/>
</dbReference>
<keyword evidence="3 5" id="KW-1133">Transmembrane helix</keyword>
<evidence type="ECO:0000256" key="3">
    <source>
        <dbReference type="ARBA" id="ARBA00022989"/>
    </source>
</evidence>
<dbReference type="SUPFAM" id="SSF81321">
    <property type="entry name" value="Family A G protein-coupled receptor-like"/>
    <property type="match status" value="1"/>
</dbReference>
<evidence type="ECO:0000256" key="4">
    <source>
        <dbReference type="ARBA" id="ARBA00023136"/>
    </source>
</evidence>
<feature type="transmembrane region" description="Helical" evidence="5">
    <location>
        <begin position="98"/>
        <end position="120"/>
    </location>
</feature>
<dbReference type="Gene3D" id="1.20.1070.10">
    <property type="entry name" value="Rhodopsin 7-helix transmembrane proteins"/>
    <property type="match status" value="1"/>
</dbReference>
<keyword evidence="4 5" id="KW-0472">Membrane</keyword>
<dbReference type="Pfam" id="PF10320">
    <property type="entry name" value="7TM_GPCR_Srsx"/>
    <property type="match status" value="1"/>
</dbReference>